<dbReference type="EMBL" id="RGET01000035">
    <property type="protein sequence ID" value="NBN88008.1"/>
    <property type="molecule type" value="Genomic_DNA"/>
</dbReference>
<name>A0A964XQB4_9PROT</name>
<comment type="caution">
    <text evidence="1">The sequence shown here is derived from an EMBL/GenBank/DDBJ whole genome shotgun (WGS) entry which is preliminary data.</text>
</comment>
<reference evidence="1" key="1">
    <citation type="submission" date="2018-10" db="EMBL/GenBank/DDBJ databases">
        <title>Iterative Subtractive Binning of Freshwater Chronoseries Metagenomes Recovers Nearly Complete Genomes from over Four Hundred Novel Species.</title>
        <authorList>
            <person name="Rodriguez-R L.M."/>
            <person name="Tsementzi D."/>
            <person name="Luo C."/>
            <person name="Konstantinidis K.T."/>
        </authorList>
    </citation>
    <scope>NUCLEOTIDE SEQUENCE</scope>
    <source>
        <strain evidence="1">WB7_6_001</strain>
    </source>
</reference>
<organism evidence="1 2">
    <name type="scientific">Candidatus Fonsibacter lacus</name>
    <dbReference type="NCBI Taxonomy" id="2576439"/>
    <lineage>
        <taxon>Bacteria</taxon>
        <taxon>Pseudomonadati</taxon>
        <taxon>Pseudomonadota</taxon>
        <taxon>Alphaproteobacteria</taxon>
        <taxon>Candidatus Pelagibacterales</taxon>
        <taxon>Candidatus Pelagibacterales incertae sedis</taxon>
        <taxon>Candidatus Fonsibacter</taxon>
    </lineage>
</organism>
<dbReference type="Proteomes" id="UP000713222">
    <property type="component" value="Unassembled WGS sequence"/>
</dbReference>
<protein>
    <recommendedName>
        <fullName evidence="3">DNA transfer protein</fullName>
    </recommendedName>
</protein>
<evidence type="ECO:0000313" key="1">
    <source>
        <dbReference type="EMBL" id="NBN88008.1"/>
    </source>
</evidence>
<gene>
    <name evidence="1" type="ORF">EBV32_02825</name>
</gene>
<evidence type="ECO:0000313" key="2">
    <source>
        <dbReference type="Proteomes" id="UP000713222"/>
    </source>
</evidence>
<accession>A0A964XQB4</accession>
<dbReference type="AlphaFoldDB" id="A0A964XQB4"/>
<evidence type="ECO:0008006" key="3">
    <source>
        <dbReference type="Google" id="ProtNLM"/>
    </source>
</evidence>
<proteinExistence type="predicted"/>
<sequence length="248" mass="26742">MANPVAIIGTVAGAVLKKRAADKQEQAIRKSAEQDIALRRQMYEQDVARTEPFREIGLDAANQLRALYSPETGAFFKAPTMNELLMDPGFSFRLSEGEKALARMQAARGQYLSGGAIKAGQRYGQGLASQEFGAAFERERMRREAATNALYNLATFGPQAASQMGAGGRAFAQGAAGAYGTMGQTQADRAGAVGDLYGNVLASGISGYEEWKKQREGVLPTRQSSYTPSGEPSAVRWNSPRNAYYEGY</sequence>